<dbReference type="RefSeq" id="WP_204845263.1">
    <property type="nucleotide sequence ID" value="NZ_JAFBCL010000001.1"/>
</dbReference>
<protein>
    <recommendedName>
        <fullName evidence="3">IrrE N-terminal-like domain-containing protein</fullName>
    </recommendedName>
</protein>
<evidence type="ECO:0008006" key="3">
    <source>
        <dbReference type="Google" id="ProtNLM"/>
    </source>
</evidence>
<evidence type="ECO:0000313" key="1">
    <source>
        <dbReference type="EMBL" id="MBM7814642.1"/>
    </source>
</evidence>
<gene>
    <name evidence="1" type="ORF">JOE68_005507</name>
</gene>
<keyword evidence="2" id="KW-1185">Reference proteome</keyword>
<dbReference type="Proteomes" id="UP001195724">
    <property type="component" value="Unassembled WGS sequence"/>
</dbReference>
<accession>A0ABS2SEE7</accession>
<sequence>MRHSERKKIAARLVEALGATRPMTTEQLCHRLCEVLSDWEKRPVKLAFIDVRPMGLSGCTWVSQDDAGPIAIAVSPGPSWTYRLGVLLHEIAHRLLKHEAVVDTSEGPRLFGYLTPQAERLIAGRTDFTEQEEHDAERLATTLHKALFAWSATRGREPLPATAPAELRRIAGSLE</sequence>
<dbReference type="EMBL" id="JAFBCL010000001">
    <property type="protein sequence ID" value="MBM7814642.1"/>
    <property type="molecule type" value="Genomic_DNA"/>
</dbReference>
<proteinExistence type="predicted"/>
<name>A0ABS2SEE7_9PSEU</name>
<reference evidence="1 2" key="1">
    <citation type="submission" date="2021-01" db="EMBL/GenBank/DDBJ databases">
        <title>Sequencing the genomes of 1000 actinobacteria strains.</title>
        <authorList>
            <person name="Klenk H.-P."/>
        </authorList>
    </citation>
    <scope>NUCLEOTIDE SEQUENCE [LARGE SCALE GENOMIC DNA]</scope>
    <source>
        <strain evidence="1 2">DSM 44581</strain>
    </source>
</reference>
<comment type="caution">
    <text evidence="1">The sequence shown here is derived from an EMBL/GenBank/DDBJ whole genome shotgun (WGS) entry which is preliminary data.</text>
</comment>
<organism evidence="1 2">
    <name type="scientific">Saccharothrix algeriensis</name>
    <dbReference type="NCBI Taxonomy" id="173560"/>
    <lineage>
        <taxon>Bacteria</taxon>
        <taxon>Bacillati</taxon>
        <taxon>Actinomycetota</taxon>
        <taxon>Actinomycetes</taxon>
        <taxon>Pseudonocardiales</taxon>
        <taxon>Pseudonocardiaceae</taxon>
        <taxon>Saccharothrix</taxon>
    </lineage>
</organism>
<evidence type="ECO:0000313" key="2">
    <source>
        <dbReference type="Proteomes" id="UP001195724"/>
    </source>
</evidence>